<dbReference type="InterPro" id="IPR018060">
    <property type="entry name" value="HTH_AraC"/>
</dbReference>
<comment type="caution">
    <text evidence="5">The sequence shown here is derived from an EMBL/GenBank/DDBJ whole genome shotgun (WGS) entry which is preliminary data.</text>
</comment>
<dbReference type="SMART" id="SM00342">
    <property type="entry name" value="HTH_ARAC"/>
    <property type="match status" value="1"/>
</dbReference>
<organism evidence="5 6">
    <name type="scientific">Chitinophaga hostae</name>
    <dbReference type="NCBI Taxonomy" id="2831022"/>
    <lineage>
        <taxon>Bacteria</taxon>
        <taxon>Pseudomonadati</taxon>
        <taxon>Bacteroidota</taxon>
        <taxon>Chitinophagia</taxon>
        <taxon>Chitinophagales</taxon>
        <taxon>Chitinophagaceae</taxon>
        <taxon>Chitinophaga</taxon>
    </lineage>
</organism>
<evidence type="ECO:0000259" key="4">
    <source>
        <dbReference type="PROSITE" id="PS01124"/>
    </source>
</evidence>
<dbReference type="Proteomes" id="UP000676386">
    <property type="component" value="Unassembled WGS sequence"/>
</dbReference>
<evidence type="ECO:0000313" key="6">
    <source>
        <dbReference type="Proteomes" id="UP000676386"/>
    </source>
</evidence>
<proteinExistence type="predicted"/>
<protein>
    <submittedName>
        <fullName evidence="5">Helix-turn-helix domain-containing protein</fullName>
    </submittedName>
</protein>
<reference evidence="5 6" key="1">
    <citation type="submission" date="2021-04" db="EMBL/GenBank/DDBJ databases">
        <title>Chitinophaga sp. nov., isolated from the rhizosphere soil.</title>
        <authorList>
            <person name="He S."/>
        </authorList>
    </citation>
    <scope>NUCLEOTIDE SEQUENCE [LARGE SCALE GENOMIC DNA]</scope>
    <source>
        <strain evidence="5 6">2R12</strain>
    </source>
</reference>
<evidence type="ECO:0000256" key="3">
    <source>
        <dbReference type="ARBA" id="ARBA00023163"/>
    </source>
</evidence>
<evidence type="ECO:0000313" key="5">
    <source>
        <dbReference type="EMBL" id="MBS0030505.1"/>
    </source>
</evidence>
<dbReference type="InterPro" id="IPR018062">
    <property type="entry name" value="HTH_AraC-typ_CS"/>
</dbReference>
<feature type="domain" description="HTH araC/xylS-type" evidence="4">
    <location>
        <begin position="168"/>
        <end position="266"/>
    </location>
</feature>
<dbReference type="InterPro" id="IPR009057">
    <property type="entry name" value="Homeodomain-like_sf"/>
</dbReference>
<name>A0ABS5J607_9BACT</name>
<keyword evidence="1" id="KW-0805">Transcription regulation</keyword>
<keyword evidence="6" id="KW-1185">Reference proteome</keyword>
<dbReference type="SUPFAM" id="SSF46689">
    <property type="entry name" value="Homeodomain-like"/>
    <property type="match status" value="2"/>
</dbReference>
<evidence type="ECO:0000256" key="2">
    <source>
        <dbReference type="ARBA" id="ARBA00023125"/>
    </source>
</evidence>
<dbReference type="PROSITE" id="PS01124">
    <property type="entry name" value="HTH_ARAC_FAMILY_2"/>
    <property type="match status" value="1"/>
</dbReference>
<dbReference type="PROSITE" id="PS00041">
    <property type="entry name" value="HTH_ARAC_FAMILY_1"/>
    <property type="match status" value="1"/>
</dbReference>
<dbReference type="Gene3D" id="1.10.10.60">
    <property type="entry name" value="Homeodomain-like"/>
    <property type="match status" value="2"/>
</dbReference>
<accession>A0ABS5J607</accession>
<sequence length="289" mass="33270">MHTQVLEIKTYNTSKCHADFKIALLENCVGKRFIGDHIGAFEGPELVLLGSYLPHCWQYYRVQDPEQAPMSYAVHFSPDFLGRELLEKPEARALSDLFCDAARGIVFSGDTITQARGILQQMQYEEGFDRMVRMIQLLHVLTRAKNYKVLSSPYFNIAETSTEGQKINEVFNYIYENFRNEISLQEVAAIVPLSTASFCRFFKRKTNKTLSDVIKEIRISHAAKLLLGGMCNVSESCYNSGYNNLSNFNKHFKEVKGLSPRNFLKQYQEQSNTFQFKRTVEKQTNMAYL</sequence>
<dbReference type="PANTHER" id="PTHR43280">
    <property type="entry name" value="ARAC-FAMILY TRANSCRIPTIONAL REGULATOR"/>
    <property type="match status" value="1"/>
</dbReference>
<dbReference type="Pfam" id="PF12833">
    <property type="entry name" value="HTH_18"/>
    <property type="match status" value="1"/>
</dbReference>
<keyword evidence="3" id="KW-0804">Transcription</keyword>
<gene>
    <name evidence="5" type="ORF">KE626_24475</name>
</gene>
<dbReference type="EMBL" id="JAGTXB010000015">
    <property type="protein sequence ID" value="MBS0030505.1"/>
    <property type="molecule type" value="Genomic_DNA"/>
</dbReference>
<dbReference type="RefSeq" id="WP_211975646.1">
    <property type="nucleotide sequence ID" value="NZ_CBFHAM010000043.1"/>
</dbReference>
<dbReference type="PANTHER" id="PTHR43280:SF2">
    <property type="entry name" value="HTH-TYPE TRANSCRIPTIONAL REGULATOR EXSA"/>
    <property type="match status" value="1"/>
</dbReference>
<keyword evidence="2" id="KW-0238">DNA-binding</keyword>
<evidence type="ECO:0000256" key="1">
    <source>
        <dbReference type="ARBA" id="ARBA00023015"/>
    </source>
</evidence>